<evidence type="ECO:0000313" key="2">
    <source>
        <dbReference type="Proteomes" id="UP000321172"/>
    </source>
</evidence>
<dbReference type="EMBL" id="CP042345">
    <property type="protein sequence ID" value="QEA16755.1"/>
    <property type="molecule type" value="Genomic_DNA"/>
</dbReference>
<organism evidence="1 2">
    <name type="scientific">Novosphingobium ginsenosidimutans</name>
    <dbReference type="NCBI Taxonomy" id="1176536"/>
    <lineage>
        <taxon>Bacteria</taxon>
        <taxon>Pseudomonadati</taxon>
        <taxon>Pseudomonadota</taxon>
        <taxon>Alphaproteobacteria</taxon>
        <taxon>Sphingomonadales</taxon>
        <taxon>Sphingomonadaceae</taxon>
        <taxon>Novosphingobium</taxon>
    </lineage>
</organism>
<dbReference type="RefSeq" id="WP_147090834.1">
    <property type="nucleotide sequence ID" value="NZ_BAABJD010000002.1"/>
</dbReference>
<dbReference type="KEGG" id="ngf:FRF71_11780"/>
<gene>
    <name evidence="1" type="ORF">FRF71_11780</name>
</gene>
<dbReference type="AlphaFoldDB" id="A0A5B8S8H9"/>
<proteinExistence type="predicted"/>
<keyword evidence="2" id="KW-1185">Reference proteome</keyword>
<protein>
    <submittedName>
        <fullName evidence="1">Uncharacterized protein</fullName>
    </submittedName>
</protein>
<dbReference type="Proteomes" id="UP000321172">
    <property type="component" value="Chromosome"/>
</dbReference>
<sequence length="318" mass="33361">MSEMFAPVRAEPTVEDVLRVQLTQGDAVIGTIAPILRHLLANDDHSLFNDEIVARVRGIIDHIARQVLDAVEDAQGNGARRDHGEEAIARVVAELVERSALLGHAHAQALEFQLTERLQARIALDPVLSPLLQALVASQDSGTAASAVALLAAQARFVQAQRRMQLPLGELPADLFHEVLQALRSLEAEPATLTAAEKTLRANYDEGRSRLGLLSRLVHGMGGGAAAALDVSHAGVGLFLTALSLGAGQDRDLTALAAHEGQLARLALALRAAGARPEAIEGQFLAIHPDVSLPKGFDALGADRAAAMLAGSLAGAGR</sequence>
<accession>A0A5B8S8H9</accession>
<evidence type="ECO:0000313" key="1">
    <source>
        <dbReference type="EMBL" id="QEA16755.1"/>
    </source>
</evidence>
<reference evidence="1 2" key="1">
    <citation type="journal article" date="2013" name="J. Microbiol. Biotechnol.">
        <title>Novosphingobium ginsenosidimutans sp. nov., with the ability to convert ginsenoside.</title>
        <authorList>
            <person name="Kim J.K."/>
            <person name="He D."/>
            <person name="Liu Q.M."/>
            <person name="Park H.Y."/>
            <person name="Jung M.S."/>
            <person name="Yoon M.H."/>
            <person name="Kim S.C."/>
            <person name="Im W.T."/>
        </authorList>
    </citation>
    <scope>NUCLEOTIDE SEQUENCE [LARGE SCALE GENOMIC DNA]</scope>
    <source>
        <strain evidence="1 2">FW-6</strain>
    </source>
</reference>
<dbReference type="OrthoDB" id="7390251at2"/>
<name>A0A5B8S8H9_9SPHN</name>